<keyword evidence="3" id="KW-1185">Reference proteome</keyword>
<reference evidence="2" key="1">
    <citation type="submission" date="2022-08" db="EMBL/GenBank/DDBJ databases">
        <authorList>
            <consortium name="DOE Joint Genome Institute"/>
            <person name="Min B."/>
            <person name="Riley R."/>
            <person name="Sierra-Patev S."/>
            <person name="Naranjo-Ortiz M."/>
            <person name="Looney B."/>
            <person name="Konkel Z."/>
            <person name="Slot J.C."/>
            <person name="Sakamoto Y."/>
            <person name="Steenwyk J.L."/>
            <person name="Rokas A."/>
            <person name="Carro J."/>
            <person name="Camarero S."/>
            <person name="Ferreira P."/>
            <person name="Molpeceres G."/>
            <person name="Ruiz-Duenas F.J."/>
            <person name="Serrano A."/>
            <person name="Henrissat B."/>
            <person name="Drula E."/>
            <person name="Hughes K.W."/>
            <person name="Mata J.L."/>
            <person name="Ishikawa N.K."/>
            <person name="Vargas-Isla R."/>
            <person name="Ushijima S."/>
            <person name="Smith C.A."/>
            <person name="Ahrendt S."/>
            <person name="Andreopoulos W."/>
            <person name="He G."/>
            <person name="Labutti K."/>
            <person name="Lipzen A."/>
            <person name="Ng V."/>
            <person name="Sandor L."/>
            <person name="Barry K."/>
            <person name="Martinez A.T."/>
            <person name="Xiao Y."/>
            <person name="Gibbons J.G."/>
            <person name="Terashima K."/>
            <person name="Hibbett D.S."/>
            <person name="Grigoriev I.V."/>
        </authorList>
    </citation>
    <scope>NUCLEOTIDE SEQUENCE</scope>
    <source>
        <strain evidence="2">TFB9207</strain>
    </source>
</reference>
<protein>
    <recommendedName>
        <fullName evidence="4">Secreted protein</fullName>
    </recommendedName>
</protein>
<proteinExistence type="predicted"/>
<feature type="signal peptide" evidence="1">
    <location>
        <begin position="1"/>
        <end position="27"/>
    </location>
</feature>
<dbReference type="Proteomes" id="UP001163846">
    <property type="component" value="Unassembled WGS sequence"/>
</dbReference>
<name>A0AA38NUV7_9AGAR</name>
<organism evidence="2 3">
    <name type="scientific">Lentinula raphanica</name>
    <dbReference type="NCBI Taxonomy" id="153919"/>
    <lineage>
        <taxon>Eukaryota</taxon>
        <taxon>Fungi</taxon>
        <taxon>Dikarya</taxon>
        <taxon>Basidiomycota</taxon>
        <taxon>Agaricomycotina</taxon>
        <taxon>Agaricomycetes</taxon>
        <taxon>Agaricomycetidae</taxon>
        <taxon>Agaricales</taxon>
        <taxon>Marasmiineae</taxon>
        <taxon>Omphalotaceae</taxon>
        <taxon>Lentinula</taxon>
    </lineage>
</organism>
<sequence>MSSILTTFNIFFCPLFTVVHHTPKLLACSHYCIYNLKNQNRLTPVQGGRDFKTVARLIMANQMLNVYVFCVPHNETSHLTHFSLK</sequence>
<dbReference type="AlphaFoldDB" id="A0AA38NUV7"/>
<evidence type="ECO:0000256" key="1">
    <source>
        <dbReference type="SAM" id="SignalP"/>
    </source>
</evidence>
<evidence type="ECO:0008006" key="4">
    <source>
        <dbReference type="Google" id="ProtNLM"/>
    </source>
</evidence>
<dbReference type="EMBL" id="MU807864">
    <property type="protein sequence ID" value="KAJ3831056.1"/>
    <property type="molecule type" value="Genomic_DNA"/>
</dbReference>
<evidence type="ECO:0000313" key="3">
    <source>
        <dbReference type="Proteomes" id="UP001163846"/>
    </source>
</evidence>
<keyword evidence="1" id="KW-0732">Signal</keyword>
<evidence type="ECO:0000313" key="2">
    <source>
        <dbReference type="EMBL" id="KAJ3831056.1"/>
    </source>
</evidence>
<gene>
    <name evidence="2" type="ORF">F5878DRAFT_667983</name>
</gene>
<comment type="caution">
    <text evidence="2">The sequence shown here is derived from an EMBL/GenBank/DDBJ whole genome shotgun (WGS) entry which is preliminary data.</text>
</comment>
<feature type="chain" id="PRO_5041343041" description="Secreted protein" evidence="1">
    <location>
        <begin position="28"/>
        <end position="85"/>
    </location>
</feature>
<accession>A0AA38NUV7</accession>